<dbReference type="RefSeq" id="WP_029098719.1">
    <property type="nucleotide sequence ID" value="NZ_JAPYYP010000027.1"/>
</dbReference>
<sequence length="171" mass="19985">MNAVTFYTRCQGEETSFEYNFYDNGFSPSNLAVRKVLMAMLESVRPRLTHLEVEYNDGMLADKLGARRAGDLLRFLGASKANMRETYSGDVVVSRVFRAPLTPERYDYFHTLPDVSQLSHYRLQEQEKDRIVFYFTRYLQLIAPQREAERFAARLEAYGLPYRWVPIDGED</sequence>
<comment type="caution">
    <text evidence="1">The sequence shown here is derived from an EMBL/GenBank/DDBJ whole genome shotgun (WGS) entry which is preliminary data.</text>
</comment>
<dbReference type="EMBL" id="JAPYYP010000027">
    <property type="protein sequence ID" value="MDA5110202.1"/>
    <property type="molecule type" value="Genomic_DNA"/>
</dbReference>
<proteinExistence type="predicted"/>
<gene>
    <name evidence="1" type="ORF">O3V59_17680</name>
</gene>
<dbReference type="AlphaFoldDB" id="A0A9X3TTG4"/>
<reference evidence="1" key="1">
    <citation type="submission" date="2022-12" db="EMBL/GenBank/DDBJ databases">
        <title>Draft genome sequence of the thermophilic strain Brevibacillus thermoruber HT42, isolated from Los Humeros, Puebla, Mexico, with biotechnological potential.</title>
        <authorList>
            <person name="Lara Sanchez J."/>
            <person name="Solis Palacios R."/>
            <person name="Bustos Baena A.S."/>
            <person name="Ruz Baez A.E."/>
            <person name="Espinosa Luna G."/>
            <person name="Oliart Ros R.M."/>
        </authorList>
    </citation>
    <scope>NUCLEOTIDE SEQUENCE</scope>
    <source>
        <strain evidence="1">HT42</strain>
    </source>
</reference>
<organism evidence="1 2">
    <name type="scientific">Brevibacillus thermoruber</name>
    <dbReference type="NCBI Taxonomy" id="33942"/>
    <lineage>
        <taxon>Bacteria</taxon>
        <taxon>Bacillati</taxon>
        <taxon>Bacillota</taxon>
        <taxon>Bacilli</taxon>
        <taxon>Bacillales</taxon>
        <taxon>Paenibacillaceae</taxon>
        <taxon>Brevibacillus</taxon>
    </lineage>
</organism>
<name>A0A9X3TTG4_9BACL</name>
<evidence type="ECO:0000313" key="2">
    <source>
        <dbReference type="Proteomes" id="UP001151071"/>
    </source>
</evidence>
<keyword evidence="2" id="KW-1185">Reference proteome</keyword>
<accession>A0A9X3TTG4</accession>
<protein>
    <submittedName>
        <fullName evidence="1">Uncharacterized protein</fullName>
    </submittedName>
</protein>
<evidence type="ECO:0000313" key="1">
    <source>
        <dbReference type="EMBL" id="MDA5110202.1"/>
    </source>
</evidence>
<dbReference type="Proteomes" id="UP001151071">
    <property type="component" value="Unassembled WGS sequence"/>
</dbReference>